<gene>
    <name evidence="7" type="ORF">DVH24_022648</name>
</gene>
<organism evidence="7 8">
    <name type="scientific">Malus domestica</name>
    <name type="common">Apple</name>
    <name type="synonym">Pyrus malus</name>
    <dbReference type="NCBI Taxonomy" id="3750"/>
    <lineage>
        <taxon>Eukaryota</taxon>
        <taxon>Viridiplantae</taxon>
        <taxon>Streptophyta</taxon>
        <taxon>Embryophyta</taxon>
        <taxon>Tracheophyta</taxon>
        <taxon>Spermatophyta</taxon>
        <taxon>Magnoliopsida</taxon>
        <taxon>eudicotyledons</taxon>
        <taxon>Gunneridae</taxon>
        <taxon>Pentapetalae</taxon>
        <taxon>rosids</taxon>
        <taxon>fabids</taxon>
        <taxon>Rosales</taxon>
        <taxon>Rosaceae</taxon>
        <taxon>Amygdaloideae</taxon>
        <taxon>Maleae</taxon>
        <taxon>Malus</taxon>
    </lineage>
</organism>
<evidence type="ECO:0000313" key="7">
    <source>
        <dbReference type="EMBL" id="RXI08504.1"/>
    </source>
</evidence>
<feature type="domain" description="MADS-box" evidence="6">
    <location>
        <begin position="1"/>
        <end position="27"/>
    </location>
</feature>
<dbReference type="GO" id="GO:0003677">
    <property type="term" value="F:DNA binding"/>
    <property type="evidence" value="ECO:0007669"/>
    <property type="project" value="UniProtKB-KW"/>
</dbReference>
<dbReference type="GO" id="GO:0046983">
    <property type="term" value="F:protein dimerization activity"/>
    <property type="evidence" value="ECO:0007669"/>
    <property type="project" value="InterPro"/>
</dbReference>
<keyword evidence="5" id="KW-0539">Nucleus</keyword>
<sequence>MSILCESEAVVIIFSQTGKLLDFSSSRLPCVLKVNGSYYAVYAVRFTISCRYEQHGKVKFQLSLKVNLNHIIAR</sequence>
<keyword evidence="2" id="KW-0805">Transcription regulation</keyword>
<name>A0A498KPY4_MALDO</name>
<comment type="subcellular location">
    <subcellularLocation>
        <location evidence="1">Nucleus</location>
    </subcellularLocation>
</comment>
<dbReference type="GO" id="GO:0005634">
    <property type="term" value="C:nucleus"/>
    <property type="evidence" value="ECO:0007669"/>
    <property type="project" value="UniProtKB-SubCell"/>
</dbReference>
<comment type="caution">
    <text evidence="7">The sequence shown here is derived from an EMBL/GenBank/DDBJ whole genome shotgun (WGS) entry which is preliminary data.</text>
</comment>
<protein>
    <recommendedName>
        <fullName evidence="6">MADS-box domain-containing protein</fullName>
    </recommendedName>
</protein>
<evidence type="ECO:0000256" key="2">
    <source>
        <dbReference type="ARBA" id="ARBA00023015"/>
    </source>
</evidence>
<dbReference type="AlphaFoldDB" id="A0A498KPY4"/>
<dbReference type="SUPFAM" id="SSF55455">
    <property type="entry name" value="SRF-like"/>
    <property type="match status" value="1"/>
</dbReference>
<accession>A0A498KPY4</accession>
<evidence type="ECO:0000256" key="5">
    <source>
        <dbReference type="ARBA" id="ARBA00023242"/>
    </source>
</evidence>
<dbReference type="PROSITE" id="PS50066">
    <property type="entry name" value="MADS_BOX_2"/>
    <property type="match status" value="1"/>
</dbReference>
<dbReference type="InterPro" id="IPR036879">
    <property type="entry name" value="TF_MADSbox_sf"/>
</dbReference>
<proteinExistence type="predicted"/>
<evidence type="ECO:0000313" key="8">
    <source>
        <dbReference type="Proteomes" id="UP000290289"/>
    </source>
</evidence>
<keyword evidence="8" id="KW-1185">Reference proteome</keyword>
<dbReference type="InterPro" id="IPR002100">
    <property type="entry name" value="TF_MADSbox"/>
</dbReference>
<evidence type="ECO:0000259" key="6">
    <source>
        <dbReference type="PROSITE" id="PS50066"/>
    </source>
</evidence>
<evidence type="ECO:0000256" key="3">
    <source>
        <dbReference type="ARBA" id="ARBA00023125"/>
    </source>
</evidence>
<dbReference type="EMBL" id="RDQH01000327">
    <property type="protein sequence ID" value="RXI08504.1"/>
    <property type="molecule type" value="Genomic_DNA"/>
</dbReference>
<reference evidence="7 8" key="1">
    <citation type="submission" date="2018-10" db="EMBL/GenBank/DDBJ databases">
        <title>A high-quality apple genome assembly.</title>
        <authorList>
            <person name="Hu J."/>
        </authorList>
    </citation>
    <scope>NUCLEOTIDE SEQUENCE [LARGE SCALE GENOMIC DNA]</scope>
    <source>
        <strain evidence="8">cv. HFTH1</strain>
        <tissue evidence="7">Young leaf</tissue>
    </source>
</reference>
<keyword evidence="3" id="KW-0238">DNA-binding</keyword>
<dbReference type="Gene3D" id="3.40.1810.10">
    <property type="entry name" value="Transcription factor, MADS-box"/>
    <property type="match status" value="1"/>
</dbReference>
<evidence type="ECO:0000256" key="1">
    <source>
        <dbReference type="ARBA" id="ARBA00004123"/>
    </source>
</evidence>
<dbReference type="Proteomes" id="UP000290289">
    <property type="component" value="Chromosome 1"/>
</dbReference>
<evidence type="ECO:0000256" key="4">
    <source>
        <dbReference type="ARBA" id="ARBA00023163"/>
    </source>
</evidence>
<keyword evidence="4" id="KW-0804">Transcription</keyword>